<comment type="similarity">
    <text evidence="1">Belongs to the protein-tyrosine phosphatase family. Non-receptor class dual specificity subfamily.</text>
</comment>
<evidence type="ECO:0000256" key="3">
    <source>
        <dbReference type="ARBA" id="ARBA00022801"/>
    </source>
</evidence>
<gene>
    <name evidence="8" type="ORF">BDV28DRAFT_146454</name>
</gene>
<feature type="domain" description="Tyrosine-protein phosphatase" evidence="6">
    <location>
        <begin position="35"/>
        <end position="196"/>
    </location>
</feature>
<dbReference type="InterPro" id="IPR029021">
    <property type="entry name" value="Prot-tyrosine_phosphatase-like"/>
</dbReference>
<evidence type="ECO:0000256" key="1">
    <source>
        <dbReference type="ARBA" id="ARBA00008601"/>
    </source>
</evidence>
<evidence type="ECO:0000313" key="8">
    <source>
        <dbReference type="EMBL" id="KAE8355058.1"/>
    </source>
</evidence>
<dbReference type="PANTHER" id="PTHR10159">
    <property type="entry name" value="DUAL SPECIFICITY PROTEIN PHOSPHATASE"/>
    <property type="match status" value="1"/>
</dbReference>
<dbReference type="CDD" id="cd14498">
    <property type="entry name" value="DSP"/>
    <property type="match status" value="1"/>
</dbReference>
<sequence>MTIPAPKPKKRENHPEPPSRDQERQRIVQIYTRPHITPIIPGLYLGNLTASHNLRLLRAHNITAIVSLTMNACEEWDTTTREVVPKDRHKWIQCEDSFTQDLLGFLGEVCDFIDLAVPGGLVWRDLVHRNESRPGVLVHCTLGVSRSSSVVIAYLMRRFGIGLDEAWRFVKSRRRGVRPNWHFRRQLEIWGMEVAVFGSSRGSL</sequence>
<dbReference type="PANTHER" id="PTHR10159:SF519">
    <property type="entry name" value="DUAL SPECIFICITY PROTEIN PHOSPHATASE MPK3"/>
    <property type="match status" value="1"/>
</dbReference>
<dbReference type="SUPFAM" id="SSF52799">
    <property type="entry name" value="(Phosphotyrosine protein) phosphatases II"/>
    <property type="match status" value="1"/>
</dbReference>
<keyword evidence="4" id="KW-0904">Protein phosphatase</keyword>
<dbReference type="InterPro" id="IPR016130">
    <property type="entry name" value="Tyr_Pase_AS"/>
</dbReference>
<dbReference type="SMART" id="SM00195">
    <property type="entry name" value="DSPc"/>
    <property type="match status" value="1"/>
</dbReference>
<dbReference type="PROSITE" id="PS50054">
    <property type="entry name" value="TYR_PHOSPHATASE_DUAL"/>
    <property type="match status" value="1"/>
</dbReference>
<dbReference type="EMBL" id="ML739059">
    <property type="protein sequence ID" value="KAE8355058.1"/>
    <property type="molecule type" value="Genomic_DNA"/>
</dbReference>
<feature type="region of interest" description="Disordered" evidence="5">
    <location>
        <begin position="1"/>
        <end position="24"/>
    </location>
</feature>
<keyword evidence="3" id="KW-0378">Hydrolase</keyword>
<dbReference type="Gene3D" id="3.90.190.10">
    <property type="entry name" value="Protein tyrosine phosphatase superfamily"/>
    <property type="match status" value="1"/>
</dbReference>
<dbReference type="GO" id="GO:0008330">
    <property type="term" value="F:protein tyrosine/threonine phosphatase activity"/>
    <property type="evidence" value="ECO:0007669"/>
    <property type="project" value="TreeGrafter"/>
</dbReference>
<dbReference type="GO" id="GO:0017017">
    <property type="term" value="F:MAP kinase tyrosine/serine/threonine phosphatase activity"/>
    <property type="evidence" value="ECO:0007669"/>
    <property type="project" value="TreeGrafter"/>
</dbReference>
<dbReference type="InterPro" id="IPR000387">
    <property type="entry name" value="Tyr_Pase_dom"/>
</dbReference>
<proteinExistence type="inferred from homology"/>
<dbReference type="Proteomes" id="UP000327118">
    <property type="component" value="Unassembled WGS sequence"/>
</dbReference>
<dbReference type="PROSITE" id="PS00383">
    <property type="entry name" value="TYR_PHOSPHATASE_1"/>
    <property type="match status" value="1"/>
</dbReference>
<dbReference type="EC" id="3.1.3.48" evidence="2"/>
<accession>A0A5N6ZC75</accession>
<protein>
    <recommendedName>
        <fullName evidence="2">protein-tyrosine-phosphatase</fullName>
        <ecNumber evidence="2">3.1.3.48</ecNumber>
    </recommendedName>
</protein>
<dbReference type="OrthoDB" id="10252009at2759"/>
<evidence type="ECO:0000256" key="5">
    <source>
        <dbReference type="SAM" id="MobiDB-lite"/>
    </source>
</evidence>
<feature type="domain" description="Tyrosine specific protein phosphatases" evidence="7">
    <location>
        <begin position="103"/>
        <end position="177"/>
    </location>
</feature>
<evidence type="ECO:0000256" key="2">
    <source>
        <dbReference type="ARBA" id="ARBA00013064"/>
    </source>
</evidence>
<dbReference type="GO" id="GO:0005737">
    <property type="term" value="C:cytoplasm"/>
    <property type="evidence" value="ECO:0007669"/>
    <property type="project" value="TreeGrafter"/>
</dbReference>
<keyword evidence="9" id="KW-1185">Reference proteome</keyword>
<evidence type="ECO:0000259" key="6">
    <source>
        <dbReference type="PROSITE" id="PS50054"/>
    </source>
</evidence>
<dbReference type="InterPro" id="IPR000340">
    <property type="entry name" value="Dual-sp_phosphatase_cat-dom"/>
</dbReference>
<dbReference type="AlphaFoldDB" id="A0A5N6ZC75"/>
<dbReference type="Pfam" id="PF00782">
    <property type="entry name" value="DSPc"/>
    <property type="match status" value="1"/>
</dbReference>
<organism evidence="8 9">
    <name type="scientific">Aspergillus coremiiformis</name>
    <dbReference type="NCBI Taxonomy" id="138285"/>
    <lineage>
        <taxon>Eukaryota</taxon>
        <taxon>Fungi</taxon>
        <taxon>Dikarya</taxon>
        <taxon>Ascomycota</taxon>
        <taxon>Pezizomycotina</taxon>
        <taxon>Eurotiomycetes</taxon>
        <taxon>Eurotiomycetidae</taxon>
        <taxon>Eurotiales</taxon>
        <taxon>Aspergillaceae</taxon>
        <taxon>Aspergillus</taxon>
        <taxon>Aspergillus subgen. Circumdati</taxon>
    </lineage>
</organism>
<dbReference type="InterPro" id="IPR020422">
    <property type="entry name" value="TYR_PHOSPHATASE_DUAL_dom"/>
</dbReference>
<dbReference type="PROSITE" id="PS50056">
    <property type="entry name" value="TYR_PHOSPHATASE_2"/>
    <property type="match status" value="1"/>
</dbReference>
<feature type="compositionally biased region" description="Basic and acidic residues" evidence="5">
    <location>
        <begin position="13"/>
        <end position="24"/>
    </location>
</feature>
<dbReference type="GO" id="GO:0043409">
    <property type="term" value="P:negative regulation of MAPK cascade"/>
    <property type="evidence" value="ECO:0007669"/>
    <property type="project" value="TreeGrafter"/>
</dbReference>
<name>A0A5N6ZC75_9EURO</name>
<evidence type="ECO:0000256" key="4">
    <source>
        <dbReference type="ARBA" id="ARBA00022912"/>
    </source>
</evidence>
<evidence type="ECO:0000259" key="7">
    <source>
        <dbReference type="PROSITE" id="PS50056"/>
    </source>
</evidence>
<evidence type="ECO:0000313" key="9">
    <source>
        <dbReference type="Proteomes" id="UP000327118"/>
    </source>
</evidence>
<reference evidence="9" key="1">
    <citation type="submission" date="2019-04" db="EMBL/GenBank/DDBJ databases">
        <title>Friends and foes A comparative genomics studyof 23 Aspergillus species from section Flavi.</title>
        <authorList>
            <consortium name="DOE Joint Genome Institute"/>
            <person name="Kjaerbolling I."/>
            <person name="Vesth T."/>
            <person name="Frisvad J.C."/>
            <person name="Nybo J.L."/>
            <person name="Theobald S."/>
            <person name="Kildgaard S."/>
            <person name="Isbrandt T."/>
            <person name="Kuo A."/>
            <person name="Sato A."/>
            <person name="Lyhne E.K."/>
            <person name="Kogle M.E."/>
            <person name="Wiebenga A."/>
            <person name="Kun R.S."/>
            <person name="Lubbers R.J."/>
            <person name="Makela M.R."/>
            <person name="Barry K."/>
            <person name="Chovatia M."/>
            <person name="Clum A."/>
            <person name="Daum C."/>
            <person name="Haridas S."/>
            <person name="He G."/>
            <person name="LaButti K."/>
            <person name="Lipzen A."/>
            <person name="Mondo S."/>
            <person name="Riley R."/>
            <person name="Salamov A."/>
            <person name="Simmons B.A."/>
            <person name="Magnuson J.K."/>
            <person name="Henrissat B."/>
            <person name="Mortensen U.H."/>
            <person name="Larsen T.O."/>
            <person name="Devries R.P."/>
            <person name="Grigoriev I.V."/>
            <person name="Machida M."/>
            <person name="Baker S.E."/>
            <person name="Andersen M.R."/>
        </authorList>
    </citation>
    <scope>NUCLEOTIDE SEQUENCE [LARGE SCALE GENOMIC DNA]</scope>
    <source>
        <strain evidence="9">CBS 553.77</strain>
    </source>
</reference>
<dbReference type="GO" id="GO:0033550">
    <property type="term" value="F:MAP kinase tyrosine phosphatase activity"/>
    <property type="evidence" value="ECO:0007669"/>
    <property type="project" value="TreeGrafter"/>
</dbReference>